<evidence type="ECO:0000313" key="2">
    <source>
        <dbReference type="EMBL" id="MFC0684764.1"/>
    </source>
</evidence>
<proteinExistence type="predicted"/>
<dbReference type="Proteomes" id="UP001589858">
    <property type="component" value="Unassembled WGS sequence"/>
</dbReference>
<name>A0ABV6S699_9SPHN</name>
<protein>
    <submittedName>
        <fullName evidence="2">Uncharacterized protein</fullName>
    </submittedName>
</protein>
<reference evidence="2 3" key="1">
    <citation type="submission" date="2024-09" db="EMBL/GenBank/DDBJ databases">
        <authorList>
            <person name="Sun Q."/>
            <person name="Mori K."/>
        </authorList>
    </citation>
    <scope>NUCLEOTIDE SEQUENCE [LARGE SCALE GENOMIC DNA]</scope>
    <source>
        <strain evidence="2 3">CICC 11035S</strain>
    </source>
</reference>
<comment type="caution">
    <text evidence="2">The sequence shown here is derived from an EMBL/GenBank/DDBJ whole genome shotgun (WGS) entry which is preliminary data.</text>
</comment>
<keyword evidence="3" id="KW-1185">Reference proteome</keyword>
<dbReference type="RefSeq" id="WP_267222032.1">
    <property type="nucleotide sequence ID" value="NZ_JAPCWC010000013.1"/>
</dbReference>
<organism evidence="2 3">
    <name type="scientific">Novosphingobium clariflavum</name>
    <dbReference type="NCBI Taxonomy" id="2029884"/>
    <lineage>
        <taxon>Bacteria</taxon>
        <taxon>Pseudomonadati</taxon>
        <taxon>Pseudomonadota</taxon>
        <taxon>Alphaproteobacteria</taxon>
        <taxon>Sphingomonadales</taxon>
        <taxon>Sphingomonadaceae</taxon>
        <taxon>Novosphingobium</taxon>
    </lineage>
</organism>
<feature type="chain" id="PRO_5047184460" evidence="1">
    <location>
        <begin position="25"/>
        <end position="90"/>
    </location>
</feature>
<sequence length="90" mass="9508">MFYRSILVLAAAAALIPTAGSALAASPHHRAGAMLRESRGTPSQVTVDGQSYKVCSKTVVDSCINPRQAGLHFGNRPMADWPGQPASMKK</sequence>
<evidence type="ECO:0000313" key="3">
    <source>
        <dbReference type="Proteomes" id="UP001589858"/>
    </source>
</evidence>
<evidence type="ECO:0000256" key="1">
    <source>
        <dbReference type="SAM" id="SignalP"/>
    </source>
</evidence>
<keyword evidence="1" id="KW-0732">Signal</keyword>
<gene>
    <name evidence="2" type="ORF">ACFFF8_09175</name>
</gene>
<dbReference type="EMBL" id="JBHLTM010000028">
    <property type="protein sequence ID" value="MFC0684764.1"/>
    <property type="molecule type" value="Genomic_DNA"/>
</dbReference>
<accession>A0ABV6S699</accession>
<feature type="signal peptide" evidence="1">
    <location>
        <begin position="1"/>
        <end position="24"/>
    </location>
</feature>